<dbReference type="EMBL" id="SZQA01000003">
    <property type="protein sequence ID" value="TKK90353.1"/>
    <property type="molecule type" value="Genomic_DNA"/>
</dbReference>
<dbReference type="AlphaFoldDB" id="A0A4V6XBH4"/>
<dbReference type="Pfam" id="PF24722">
    <property type="entry name" value="DUF7674"/>
    <property type="match status" value="1"/>
</dbReference>
<evidence type="ECO:0000313" key="2">
    <source>
        <dbReference type="EMBL" id="TKK90353.1"/>
    </source>
</evidence>
<evidence type="ECO:0000259" key="1">
    <source>
        <dbReference type="Pfam" id="PF24722"/>
    </source>
</evidence>
<sequence length="120" mass="13848">MPIFDDFASYVPYIRSRIIQHSPQLEADVLALEEGDPEPLPWQYMLIVSNEMSQSLEAGDPARTRKVLGMLKDFLDSGDPFIREQVDLFVLEGLWNAFEEIHEMLPEWLSREIESTFSGD</sequence>
<dbReference type="InterPro" id="IPR056091">
    <property type="entry name" value="DUF7674"/>
</dbReference>
<accession>A0A4V6XBH4</accession>
<reference evidence="2 3" key="1">
    <citation type="submission" date="2019-04" db="EMBL/GenBank/DDBJ databases">
        <title>Herbidospora sp. NEAU-GS14.nov., a novel actinomycete isolated from soil.</title>
        <authorList>
            <person name="Han L."/>
        </authorList>
    </citation>
    <scope>NUCLEOTIDE SEQUENCE [LARGE SCALE GENOMIC DNA]</scope>
    <source>
        <strain evidence="2 3">NEAU-GS14</strain>
    </source>
</reference>
<comment type="caution">
    <text evidence="2">The sequence shown here is derived from an EMBL/GenBank/DDBJ whole genome shotgun (WGS) entry which is preliminary data.</text>
</comment>
<gene>
    <name evidence="2" type="ORF">FDA94_04925</name>
</gene>
<protein>
    <recommendedName>
        <fullName evidence="1">DUF7674 domain-containing protein</fullName>
    </recommendedName>
</protein>
<keyword evidence="3" id="KW-1185">Reference proteome</keyword>
<proteinExistence type="predicted"/>
<evidence type="ECO:0000313" key="3">
    <source>
        <dbReference type="Proteomes" id="UP000308705"/>
    </source>
</evidence>
<dbReference type="RefSeq" id="WP_137245827.1">
    <property type="nucleotide sequence ID" value="NZ_SZQA01000003.1"/>
</dbReference>
<dbReference type="Proteomes" id="UP000308705">
    <property type="component" value="Unassembled WGS sequence"/>
</dbReference>
<name>A0A4V6XBH4_9ACTN</name>
<feature type="domain" description="DUF7674" evidence="1">
    <location>
        <begin position="17"/>
        <end position="113"/>
    </location>
</feature>
<organism evidence="2 3">
    <name type="scientific">Herbidospora galbida</name>
    <dbReference type="NCBI Taxonomy" id="2575442"/>
    <lineage>
        <taxon>Bacteria</taxon>
        <taxon>Bacillati</taxon>
        <taxon>Actinomycetota</taxon>
        <taxon>Actinomycetes</taxon>
        <taxon>Streptosporangiales</taxon>
        <taxon>Streptosporangiaceae</taxon>
        <taxon>Herbidospora</taxon>
    </lineage>
</organism>